<evidence type="ECO:0000256" key="4">
    <source>
        <dbReference type="ARBA" id="ARBA00022801"/>
    </source>
</evidence>
<name>A0A9D1VXZ5_9FIRM</name>
<dbReference type="InterPro" id="IPR036389">
    <property type="entry name" value="RNase_III_sf"/>
</dbReference>
<gene>
    <name evidence="12" type="ORF">H9981_09175</name>
</gene>
<accession>A0A9D1VXZ5</accession>
<protein>
    <recommendedName>
        <fullName evidence="2">Ribonuclease 3</fullName>
    </recommendedName>
    <alternativeName>
        <fullName evidence="7">Ribonuclease III</fullName>
    </alternativeName>
</protein>
<evidence type="ECO:0000256" key="3">
    <source>
        <dbReference type="ARBA" id="ARBA00022723"/>
    </source>
</evidence>
<dbReference type="Pfam" id="PF14622">
    <property type="entry name" value="Ribonucleas_3_3"/>
    <property type="match status" value="1"/>
</dbReference>
<dbReference type="InterPro" id="IPR000999">
    <property type="entry name" value="RNase_III_dom"/>
</dbReference>
<dbReference type="CDD" id="cd00593">
    <property type="entry name" value="RIBOc"/>
    <property type="match status" value="1"/>
</dbReference>
<dbReference type="PROSITE" id="PS50142">
    <property type="entry name" value="RNASE_3_2"/>
    <property type="match status" value="1"/>
</dbReference>
<dbReference type="PANTHER" id="PTHR14950">
    <property type="entry name" value="DICER-RELATED"/>
    <property type="match status" value="1"/>
</dbReference>
<reference evidence="12" key="1">
    <citation type="journal article" date="2021" name="PeerJ">
        <title>Extensive microbial diversity within the chicken gut microbiome revealed by metagenomics and culture.</title>
        <authorList>
            <person name="Gilroy R."/>
            <person name="Ravi A."/>
            <person name="Getino M."/>
            <person name="Pursley I."/>
            <person name="Horton D.L."/>
            <person name="Alikhan N.F."/>
            <person name="Baker D."/>
            <person name="Gharbi K."/>
            <person name="Hall N."/>
            <person name="Watson M."/>
            <person name="Adriaenssens E.M."/>
            <person name="Foster-Nyarko E."/>
            <person name="Jarju S."/>
            <person name="Secka A."/>
            <person name="Antonio M."/>
            <person name="Oren A."/>
            <person name="Chaudhuri R.R."/>
            <person name="La Ragione R."/>
            <person name="Hildebrand F."/>
            <person name="Pallen M.J."/>
        </authorList>
    </citation>
    <scope>NUCLEOTIDE SEQUENCE</scope>
    <source>
        <strain evidence="12">ChiSjej5B23-15282</strain>
    </source>
</reference>
<comment type="function">
    <text evidence="8">Digests double-stranded RNA. Involved in the processing of primary rRNA transcript to yield the immediate precursors to the large and small rRNAs (23S and 16S). Processes some mRNAs, and tRNAs when they are encoded in the rRNA operon. Processes pre-crRNA and tracrRNA of type II CRISPR loci if present in the organism.</text>
</comment>
<dbReference type="GO" id="GO:0006396">
    <property type="term" value="P:RNA processing"/>
    <property type="evidence" value="ECO:0007669"/>
    <property type="project" value="InterPro"/>
</dbReference>
<evidence type="ECO:0000256" key="6">
    <source>
        <dbReference type="ARBA" id="ARBA00022884"/>
    </source>
</evidence>
<evidence type="ECO:0000256" key="1">
    <source>
        <dbReference type="ARBA" id="ARBA00010183"/>
    </source>
</evidence>
<dbReference type="GO" id="GO:0004525">
    <property type="term" value="F:ribonuclease III activity"/>
    <property type="evidence" value="ECO:0007669"/>
    <property type="project" value="InterPro"/>
</dbReference>
<dbReference type="AlphaFoldDB" id="A0A9D1VXZ5"/>
<evidence type="ECO:0000256" key="2">
    <source>
        <dbReference type="ARBA" id="ARBA00017706"/>
    </source>
</evidence>
<feature type="domain" description="RNase III" evidence="11">
    <location>
        <begin position="6"/>
        <end position="167"/>
    </location>
</feature>
<dbReference type="Gene3D" id="3.30.160.20">
    <property type="match status" value="1"/>
</dbReference>
<evidence type="ECO:0000256" key="8">
    <source>
        <dbReference type="ARBA" id="ARBA00049596"/>
    </source>
</evidence>
<dbReference type="GO" id="GO:0046872">
    <property type="term" value="F:metal ion binding"/>
    <property type="evidence" value="ECO:0007669"/>
    <property type="project" value="UniProtKB-KW"/>
</dbReference>
<evidence type="ECO:0000256" key="7">
    <source>
        <dbReference type="ARBA" id="ARBA00032486"/>
    </source>
</evidence>
<evidence type="ECO:0000256" key="9">
    <source>
        <dbReference type="PROSITE-ProRule" id="PRU00266"/>
    </source>
</evidence>
<proteinExistence type="inferred from homology"/>
<dbReference type="SUPFAM" id="SSF54768">
    <property type="entry name" value="dsRNA-binding domain-like"/>
    <property type="match status" value="1"/>
</dbReference>
<organism evidence="12 13">
    <name type="scientific">Candidatus Mediterraneibacter caccavium</name>
    <dbReference type="NCBI Taxonomy" id="2838661"/>
    <lineage>
        <taxon>Bacteria</taxon>
        <taxon>Bacillati</taxon>
        <taxon>Bacillota</taxon>
        <taxon>Clostridia</taxon>
        <taxon>Lachnospirales</taxon>
        <taxon>Lachnospiraceae</taxon>
        <taxon>Mediterraneibacter</taxon>
    </lineage>
</organism>
<evidence type="ECO:0000259" key="11">
    <source>
        <dbReference type="PROSITE" id="PS50142"/>
    </source>
</evidence>
<dbReference type="PANTHER" id="PTHR14950:SF37">
    <property type="entry name" value="ENDORIBONUCLEASE DICER"/>
    <property type="match status" value="1"/>
</dbReference>
<sequence>MEELVLKMVQGQIGYTFENLDLLKQAFTRRSYTEENGGENNEVLEFIGDKALDFAVVRLLTQKFGYMANGDPIDGTKVSEWEQQQRKLQSSTSLSNEFVCDQNEGQLTKIKSRMVEKRNLSRRIEELGFAEHLIMGNSDIQNNVQEEMSVKEDLFEAIVGAVTLDCRWDFSIITSVVEAMLIPEDFFQSDIDTNYVRLIQEWEMQKNGVIPWYLFKEASYTWYMYEENTIYQHFPWNYNYSKLKYHCYLKLLDSLPVFCGFGSSKSEARMNVCKLSYEYLQEHNLLFSIHDEIENPNKADAINQLEILARRGYFSLPTYDFEQEYDTDGNPVWKCECHIEEYDIKYCSKSSSKKDAKKTAAFEILKYVLSQEE</sequence>
<dbReference type="SMART" id="SM00535">
    <property type="entry name" value="RIBOc"/>
    <property type="match status" value="1"/>
</dbReference>
<keyword evidence="4" id="KW-0378">Hydrolase</keyword>
<dbReference type="SUPFAM" id="SSF69065">
    <property type="entry name" value="RNase III domain-like"/>
    <property type="match status" value="1"/>
</dbReference>
<dbReference type="SMART" id="SM00358">
    <property type="entry name" value="DSRM"/>
    <property type="match status" value="2"/>
</dbReference>
<dbReference type="Gene3D" id="1.10.1520.10">
    <property type="entry name" value="Ribonuclease III domain"/>
    <property type="match status" value="1"/>
</dbReference>
<dbReference type="Pfam" id="PF00035">
    <property type="entry name" value="dsrm"/>
    <property type="match status" value="1"/>
</dbReference>
<dbReference type="PROSITE" id="PS50137">
    <property type="entry name" value="DS_RBD"/>
    <property type="match status" value="1"/>
</dbReference>
<keyword evidence="3" id="KW-0479">Metal-binding</keyword>
<keyword evidence="6 9" id="KW-0694">RNA-binding</keyword>
<comment type="caution">
    <text evidence="12">The sequence shown here is derived from an EMBL/GenBank/DDBJ whole genome shotgun (WGS) entry which is preliminary data.</text>
</comment>
<keyword evidence="5" id="KW-0460">Magnesium</keyword>
<feature type="domain" description="DRBM" evidence="10">
    <location>
        <begin position="300"/>
        <end position="370"/>
    </location>
</feature>
<reference evidence="12" key="2">
    <citation type="submission" date="2021-04" db="EMBL/GenBank/DDBJ databases">
        <authorList>
            <person name="Gilroy R."/>
        </authorList>
    </citation>
    <scope>NUCLEOTIDE SEQUENCE</scope>
    <source>
        <strain evidence="12">ChiSjej5B23-15282</strain>
    </source>
</reference>
<dbReference type="Proteomes" id="UP000824243">
    <property type="component" value="Unassembled WGS sequence"/>
</dbReference>
<dbReference type="EMBL" id="DXFA01000154">
    <property type="protein sequence ID" value="HIX49161.1"/>
    <property type="molecule type" value="Genomic_DNA"/>
</dbReference>
<dbReference type="InterPro" id="IPR014720">
    <property type="entry name" value="dsRBD_dom"/>
</dbReference>
<evidence type="ECO:0000259" key="10">
    <source>
        <dbReference type="PROSITE" id="PS50137"/>
    </source>
</evidence>
<dbReference type="GO" id="GO:0003723">
    <property type="term" value="F:RNA binding"/>
    <property type="evidence" value="ECO:0007669"/>
    <property type="project" value="UniProtKB-UniRule"/>
</dbReference>
<comment type="similarity">
    <text evidence="1">Belongs to the ribonuclease III family.</text>
</comment>
<evidence type="ECO:0000313" key="12">
    <source>
        <dbReference type="EMBL" id="HIX49161.1"/>
    </source>
</evidence>
<evidence type="ECO:0000256" key="5">
    <source>
        <dbReference type="ARBA" id="ARBA00022842"/>
    </source>
</evidence>
<evidence type="ECO:0000313" key="13">
    <source>
        <dbReference type="Proteomes" id="UP000824243"/>
    </source>
</evidence>